<feature type="compositionally biased region" description="Low complexity" evidence="1">
    <location>
        <begin position="94"/>
        <end position="103"/>
    </location>
</feature>
<dbReference type="AlphaFoldDB" id="A0A319EKP9"/>
<keyword evidence="3" id="KW-1185">Reference proteome</keyword>
<gene>
    <name evidence="2" type="ORF">BO78DRAFT_415014</name>
</gene>
<name>A0A319EKP9_ASPSB</name>
<dbReference type="OrthoDB" id="4508365at2759"/>
<evidence type="ECO:0000313" key="2">
    <source>
        <dbReference type="EMBL" id="PYI10260.1"/>
    </source>
</evidence>
<sequence>MSRTTHEIQRTLTNLHIILHRNTTPDGIYHRPYGTDWVAFFHNFRRLLILRGLITHADRLPMDPWEMFLDEYAPRRPEPEASEGAVQNVAAVASSSSSSSSSSYPAGILSAI</sequence>
<feature type="region of interest" description="Disordered" evidence="1">
    <location>
        <begin position="76"/>
        <end position="112"/>
    </location>
</feature>
<dbReference type="Proteomes" id="UP000248423">
    <property type="component" value="Unassembled WGS sequence"/>
</dbReference>
<accession>A0A319EKP9</accession>
<protein>
    <submittedName>
        <fullName evidence="2">Uncharacterized protein</fullName>
    </submittedName>
</protein>
<evidence type="ECO:0000313" key="3">
    <source>
        <dbReference type="Proteomes" id="UP000248423"/>
    </source>
</evidence>
<proteinExistence type="predicted"/>
<dbReference type="EMBL" id="KZ826323">
    <property type="protein sequence ID" value="PYI10260.1"/>
    <property type="molecule type" value="Genomic_DNA"/>
</dbReference>
<organism evidence="2 3">
    <name type="scientific">Aspergillus sclerotiicarbonarius (strain CBS 121057 / IBT 28362)</name>
    <dbReference type="NCBI Taxonomy" id="1448318"/>
    <lineage>
        <taxon>Eukaryota</taxon>
        <taxon>Fungi</taxon>
        <taxon>Dikarya</taxon>
        <taxon>Ascomycota</taxon>
        <taxon>Pezizomycotina</taxon>
        <taxon>Eurotiomycetes</taxon>
        <taxon>Eurotiomycetidae</taxon>
        <taxon>Eurotiales</taxon>
        <taxon>Aspergillaceae</taxon>
        <taxon>Aspergillus</taxon>
        <taxon>Aspergillus subgen. Circumdati</taxon>
    </lineage>
</organism>
<evidence type="ECO:0000256" key="1">
    <source>
        <dbReference type="SAM" id="MobiDB-lite"/>
    </source>
</evidence>
<dbReference type="VEuPathDB" id="FungiDB:BO78DRAFT_415014"/>
<reference evidence="2 3" key="1">
    <citation type="submission" date="2018-02" db="EMBL/GenBank/DDBJ databases">
        <title>The genomes of Aspergillus section Nigri reveals drivers in fungal speciation.</title>
        <authorList>
            <consortium name="DOE Joint Genome Institute"/>
            <person name="Vesth T.C."/>
            <person name="Nybo J."/>
            <person name="Theobald S."/>
            <person name="Brandl J."/>
            <person name="Frisvad J.C."/>
            <person name="Nielsen K.F."/>
            <person name="Lyhne E.K."/>
            <person name="Kogle M.E."/>
            <person name="Kuo A."/>
            <person name="Riley R."/>
            <person name="Clum A."/>
            <person name="Nolan M."/>
            <person name="Lipzen A."/>
            <person name="Salamov A."/>
            <person name="Henrissat B."/>
            <person name="Wiebenga A."/>
            <person name="De vries R.P."/>
            <person name="Grigoriev I.V."/>
            <person name="Mortensen U.H."/>
            <person name="Andersen M.R."/>
            <person name="Baker S.E."/>
        </authorList>
    </citation>
    <scope>NUCLEOTIDE SEQUENCE [LARGE SCALE GENOMIC DNA]</scope>
    <source>
        <strain evidence="2 3">CBS 121057</strain>
    </source>
</reference>